<keyword evidence="2" id="KW-1185">Reference proteome</keyword>
<sequence length="51" mass="5556">DVLDDLLKLLVLLKVHSGDNAADFFTSCSCVAEGEDVSTVIWWLLVDCSLS</sequence>
<organism evidence="1 2">
    <name type="scientific">Trifolium medium</name>
    <dbReference type="NCBI Taxonomy" id="97028"/>
    <lineage>
        <taxon>Eukaryota</taxon>
        <taxon>Viridiplantae</taxon>
        <taxon>Streptophyta</taxon>
        <taxon>Embryophyta</taxon>
        <taxon>Tracheophyta</taxon>
        <taxon>Spermatophyta</taxon>
        <taxon>Magnoliopsida</taxon>
        <taxon>eudicotyledons</taxon>
        <taxon>Gunneridae</taxon>
        <taxon>Pentapetalae</taxon>
        <taxon>rosids</taxon>
        <taxon>fabids</taxon>
        <taxon>Fabales</taxon>
        <taxon>Fabaceae</taxon>
        <taxon>Papilionoideae</taxon>
        <taxon>50 kb inversion clade</taxon>
        <taxon>NPAAA clade</taxon>
        <taxon>Hologalegina</taxon>
        <taxon>IRL clade</taxon>
        <taxon>Trifolieae</taxon>
        <taxon>Trifolium</taxon>
    </lineage>
</organism>
<protein>
    <submittedName>
        <fullName evidence="1">Uncharacterized protein</fullName>
    </submittedName>
</protein>
<proteinExistence type="predicted"/>
<accession>A0A392VKA7</accession>
<name>A0A392VKA7_9FABA</name>
<evidence type="ECO:0000313" key="1">
    <source>
        <dbReference type="EMBL" id="MCI88838.1"/>
    </source>
</evidence>
<evidence type="ECO:0000313" key="2">
    <source>
        <dbReference type="Proteomes" id="UP000265520"/>
    </source>
</evidence>
<reference evidence="1 2" key="1">
    <citation type="journal article" date="2018" name="Front. Plant Sci.">
        <title>Red Clover (Trifolium pratense) and Zigzag Clover (T. medium) - A Picture of Genomic Similarities and Differences.</title>
        <authorList>
            <person name="Dluhosova J."/>
            <person name="Istvanek J."/>
            <person name="Nedelnik J."/>
            <person name="Repkova J."/>
        </authorList>
    </citation>
    <scope>NUCLEOTIDE SEQUENCE [LARGE SCALE GENOMIC DNA]</scope>
    <source>
        <strain evidence="2">cv. 10/8</strain>
        <tissue evidence="1">Leaf</tissue>
    </source>
</reference>
<dbReference type="Proteomes" id="UP000265520">
    <property type="component" value="Unassembled WGS sequence"/>
</dbReference>
<dbReference type="EMBL" id="LXQA011203613">
    <property type="protein sequence ID" value="MCI88838.1"/>
    <property type="molecule type" value="Genomic_DNA"/>
</dbReference>
<dbReference type="AlphaFoldDB" id="A0A392VKA7"/>
<comment type="caution">
    <text evidence="1">The sequence shown here is derived from an EMBL/GenBank/DDBJ whole genome shotgun (WGS) entry which is preliminary data.</text>
</comment>
<feature type="non-terminal residue" evidence="1">
    <location>
        <position position="1"/>
    </location>
</feature>